<dbReference type="SUPFAM" id="SSF51419">
    <property type="entry name" value="PLP-binding barrel"/>
    <property type="match status" value="1"/>
</dbReference>
<dbReference type="PANTHER" id="PTHR30511:SF0">
    <property type="entry name" value="ALANINE RACEMASE, CATABOLIC-RELATED"/>
    <property type="match status" value="1"/>
</dbReference>
<dbReference type="GO" id="GO:0008784">
    <property type="term" value="F:alanine racemase activity"/>
    <property type="evidence" value="ECO:0007669"/>
    <property type="project" value="UniProtKB-UniRule"/>
</dbReference>
<dbReference type="InterPro" id="IPR029066">
    <property type="entry name" value="PLP-binding_barrel"/>
</dbReference>
<reference evidence="11 12" key="1">
    <citation type="submission" date="2020-08" db="EMBL/GenBank/DDBJ databases">
        <title>Genomic Encyclopedia of Type Strains, Phase IV (KMG-IV): sequencing the most valuable type-strain genomes for metagenomic binning, comparative biology and taxonomic classification.</title>
        <authorList>
            <person name="Goeker M."/>
        </authorList>
    </citation>
    <scope>NUCLEOTIDE SEQUENCE [LARGE SCALE GENOMIC DNA]</scope>
    <source>
        <strain evidence="11 12">DSM 15743</strain>
    </source>
</reference>
<gene>
    <name evidence="11" type="ORF">GGR34_002587</name>
</gene>
<dbReference type="PROSITE" id="PS00395">
    <property type="entry name" value="ALANINE_RACEMASE"/>
    <property type="match status" value="1"/>
</dbReference>
<dbReference type="UniPathway" id="UPA00042">
    <property type="reaction ID" value="UER00497"/>
</dbReference>
<proteinExistence type="inferred from homology"/>
<dbReference type="InterPro" id="IPR020622">
    <property type="entry name" value="Ala_racemase_pyridoxalP-BS"/>
</dbReference>
<dbReference type="InterPro" id="IPR009006">
    <property type="entry name" value="Ala_racemase/Decarboxylase_C"/>
</dbReference>
<dbReference type="Pfam" id="PF01168">
    <property type="entry name" value="Ala_racemase_N"/>
    <property type="match status" value="1"/>
</dbReference>
<keyword evidence="12" id="KW-1185">Reference proteome</keyword>
<name>A0A7W6IGA9_9HYPH</name>
<dbReference type="InterPro" id="IPR001608">
    <property type="entry name" value="Ala_racemase_N"/>
</dbReference>
<evidence type="ECO:0000259" key="10">
    <source>
        <dbReference type="SMART" id="SM01005"/>
    </source>
</evidence>
<dbReference type="Proteomes" id="UP000519439">
    <property type="component" value="Unassembled WGS sequence"/>
</dbReference>
<dbReference type="PRINTS" id="PR00992">
    <property type="entry name" value="ALARACEMASE"/>
</dbReference>
<evidence type="ECO:0000256" key="1">
    <source>
        <dbReference type="ARBA" id="ARBA00000316"/>
    </source>
</evidence>
<comment type="caution">
    <text evidence="11">The sequence shown here is derived from an EMBL/GenBank/DDBJ whole genome shotgun (WGS) entry which is preliminary data.</text>
</comment>
<evidence type="ECO:0000256" key="4">
    <source>
        <dbReference type="ARBA" id="ARBA00013089"/>
    </source>
</evidence>
<evidence type="ECO:0000256" key="8">
    <source>
        <dbReference type="PIRSR" id="PIRSR600821-50"/>
    </source>
</evidence>
<evidence type="ECO:0000256" key="9">
    <source>
        <dbReference type="PIRSR" id="PIRSR600821-52"/>
    </source>
</evidence>
<feature type="binding site" evidence="7 9">
    <location>
        <position position="149"/>
    </location>
    <ligand>
        <name>substrate</name>
    </ligand>
</feature>
<comment type="catalytic activity">
    <reaction evidence="1 7">
        <text>L-alanine = D-alanine</text>
        <dbReference type="Rhea" id="RHEA:20249"/>
        <dbReference type="ChEBI" id="CHEBI:57416"/>
        <dbReference type="ChEBI" id="CHEBI:57972"/>
        <dbReference type="EC" id="5.1.1.1"/>
    </reaction>
</comment>
<evidence type="ECO:0000313" key="12">
    <source>
        <dbReference type="Proteomes" id="UP000519439"/>
    </source>
</evidence>
<dbReference type="InterPro" id="IPR000821">
    <property type="entry name" value="Ala_racemase"/>
</dbReference>
<feature type="active site" description="Proton acceptor; specific for D-alanine" evidence="7">
    <location>
        <position position="51"/>
    </location>
</feature>
<dbReference type="CDD" id="cd00430">
    <property type="entry name" value="PLPDE_III_AR"/>
    <property type="match status" value="1"/>
</dbReference>
<dbReference type="GO" id="GO:0005829">
    <property type="term" value="C:cytosol"/>
    <property type="evidence" value="ECO:0007669"/>
    <property type="project" value="TreeGrafter"/>
</dbReference>
<dbReference type="NCBIfam" id="TIGR00492">
    <property type="entry name" value="alr"/>
    <property type="match status" value="1"/>
</dbReference>
<evidence type="ECO:0000256" key="3">
    <source>
        <dbReference type="ARBA" id="ARBA00007880"/>
    </source>
</evidence>
<keyword evidence="5 7" id="KW-0663">Pyridoxal phosphate</keyword>
<dbReference type="AlphaFoldDB" id="A0A7W6IGA9"/>
<feature type="modified residue" description="N6-(pyridoxal phosphate)lysine" evidence="7 8">
    <location>
        <position position="51"/>
    </location>
</feature>
<protein>
    <recommendedName>
        <fullName evidence="4 7">Alanine racemase</fullName>
        <ecNumber evidence="4 7">5.1.1.1</ecNumber>
    </recommendedName>
</protein>
<dbReference type="Gene3D" id="2.40.37.10">
    <property type="entry name" value="Lyase, Ornithine Decarboxylase, Chain A, domain 1"/>
    <property type="match status" value="1"/>
</dbReference>
<evidence type="ECO:0000256" key="6">
    <source>
        <dbReference type="ARBA" id="ARBA00023235"/>
    </source>
</evidence>
<feature type="binding site" evidence="7 9">
    <location>
        <position position="327"/>
    </location>
    <ligand>
        <name>substrate</name>
    </ligand>
</feature>
<dbReference type="SMART" id="SM01005">
    <property type="entry name" value="Ala_racemase_C"/>
    <property type="match status" value="1"/>
</dbReference>
<sequence length="388" mass="41541">MTQLSFQTNAEGGIPEQAAGGILHIDLDALAANWRILRDNAGGAETAAVVKANAYGIGIEKAVPALGKAGCRTFFVAHLSEAIRVRAVAPDATIYVLNGLFPGTCPTYAAFDLRPVLGSFEEIEEWAGFCRAQNRRLKAAIHVDTGMNRLGLTVPQGLTLTDRAELGDFETALVMSHFVSAEESDNPLNRQQIEAFQAVRVSLPGIPASLANSSGIFLKDKPHFDLARPGYALYGGNPTPDRDNPMRPVAGLEARIVQLRWVEAHHTVGYNGRWLAQDRRRIATISVGYADGYPRASSARGSSGEELLAGMALVAGRPCSFAGNVSMDLITVDVTDVPEAQVKRGDTVILIGGDLTIDEVGRRAGTIGYEILTNLGPRYARLYRGGEG</sequence>
<dbReference type="HAMAP" id="MF_01201">
    <property type="entry name" value="Ala_racemase"/>
    <property type="match status" value="1"/>
</dbReference>
<feature type="domain" description="Alanine racemase C-terminal" evidence="10">
    <location>
        <begin position="249"/>
        <end position="384"/>
    </location>
</feature>
<dbReference type="Gene3D" id="3.20.20.10">
    <property type="entry name" value="Alanine racemase"/>
    <property type="match status" value="1"/>
</dbReference>
<dbReference type="InterPro" id="IPR011079">
    <property type="entry name" value="Ala_racemase_C"/>
</dbReference>
<dbReference type="GO" id="GO:0030170">
    <property type="term" value="F:pyridoxal phosphate binding"/>
    <property type="evidence" value="ECO:0007669"/>
    <property type="project" value="UniProtKB-UniRule"/>
</dbReference>
<feature type="active site" description="Proton acceptor; specific for L-alanine" evidence="7">
    <location>
        <position position="270"/>
    </location>
</feature>
<evidence type="ECO:0000256" key="7">
    <source>
        <dbReference type="HAMAP-Rule" id="MF_01201"/>
    </source>
</evidence>
<comment type="cofactor">
    <cofactor evidence="2 7 8">
        <name>pyridoxal 5'-phosphate</name>
        <dbReference type="ChEBI" id="CHEBI:597326"/>
    </cofactor>
</comment>
<dbReference type="PANTHER" id="PTHR30511">
    <property type="entry name" value="ALANINE RACEMASE"/>
    <property type="match status" value="1"/>
</dbReference>
<comment type="function">
    <text evidence="7">Catalyzes the interconversion of L-alanine and D-alanine. May also act on other amino acids.</text>
</comment>
<dbReference type="Pfam" id="PF00842">
    <property type="entry name" value="Ala_racemase_C"/>
    <property type="match status" value="1"/>
</dbReference>
<accession>A0A7W6IGA9</accession>
<keyword evidence="6 7" id="KW-0413">Isomerase</keyword>
<evidence type="ECO:0000313" key="11">
    <source>
        <dbReference type="EMBL" id="MBB4040928.1"/>
    </source>
</evidence>
<organism evidence="11 12">
    <name type="scientific">Microvirga flocculans</name>
    <dbReference type="NCBI Taxonomy" id="217168"/>
    <lineage>
        <taxon>Bacteria</taxon>
        <taxon>Pseudomonadati</taxon>
        <taxon>Pseudomonadota</taxon>
        <taxon>Alphaproteobacteria</taxon>
        <taxon>Hyphomicrobiales</taxon>
        <taxon>Methylobacteriaceae</taxon>
        <taxon>Microvirga</taxon>
    </lineage>
</organism>
<evidence type="ECO:0000256" key="5">
    <source>
        <dbReference type="ARBA" id="ARBA00022898"/>
    </source>
</evidence>
<dbReference type="EC" id="5.1.1.1" evidence="4 7"/>
<comment type="pathway">
    <text evidence="7">Amino-acid biosynthesis; D-alanine biosynthesis; D-alanine from L-alanine: step 1/1.</text>
</comment>
<dbReference type="GO" id="GO:0030632">
    <property type="term" value="P:D-alanine biosynthetic process"/>
    <property type="evidence" value="ECO:0007669"/>
    <property type="project" value="UniProtKB-UniRule"/>
</dbReference>
<comment type="similarity">
    <text evidence="3 7">Belongs to the alanine racemase family.</text>
</comment>
<dbReference type="EMBL" id="JACIDC010000008">
    <property type="protein sequence ID" value="MBB4040928.1"/>
    <property type="molecule type" value="Genomic_DNA"/>
</dbReference>
<evidence type="ECO:0000256" key="2">
    <source>
        <dbReference type="ARBA" id="ARBA00001933"/>
    </source>
</evidence>
<dbReference type="SUPFAM" id="SSF50621">
    <property type="entry name" value="Alanine racemase C-terminal domain-like"/>
    <property type="match status" value="1"/>
</dbReference>